<evidence type="ECO:0000256" key="5">
    <source>
        <dbReference type="ARBA" id="ARBA00023125"/>
    </source>
</evidence>
<evidence type="ECO:0000256" key="2">
    <source>
        <dbReference type="ARBA" id="ARBA00021245"/>
    </source>
</evidence>
<dbReference type="GO" id="GO:0016987">
    <property type="term" value="F:sigma factor activity"/>
    <property type="evidence" value="ECO:0007669"/>
    <property type="project" value="UniProtKB-KW"/>
</dbReference>
<keyword evidence="6" id="KW-0804">Transcription</keyword>
<dbReference type="InterPro" id="IPR016032">
    <property type="entry name" value="Sig_transdc_resp-reg_C-effctor"/>
</dbReference>
<dbReference type="PIRSF" id="PIRSF002939">
    <property type="entry name" value="RNA_polymerase_sigma-H_factor"/>
    <property type="match status" value="1"/>
</dbReference>
<dbReference type="STRING" id="1555112.LIP_1748"/>
<dbReference type="PANTHER" id="PTHR30385:SF1">
    <property type="entry name" value="RNA POLYMERASE SIGMA-H FACTOR"/>
    <property type="match status" value="1"/>
</dbReference>
<evidence type="ECO:0000256" key="4">
    <source>
        <dbReference type="ARBA" id="ARBA00023082"/>
    </source>
</evidence>
<dbReference type="NCBIfam" id="NF006147">
    <property type="entry name" value="PRK08295.1-4"/>
    <property type="match status" value="1"/>
</dbReference>
<dbReference type="EMBL" id="AP014924">
    <property type="protein sequence ID" value="BAS27594.1"/>
    <property type="molecule type" value="Genomic_DNA"/>
</dbReference>
<dbReference type="OrthoDB" id="9783788at2"/>
<feature type="domain" description="RNA polymerase sigma-70" evidence="9">
    <location>
        <begin position="72"/>
        <end position="85"/>
    </location>
</feature>
<proteinExistence type="inferred from homology"/>
<dbReference type="NCBIfam" id="TIGR02937">
    <property type="entry name" value="sigma70-ECF"/>
    <property type="match status" value="1"/>
</dbReference>
<keyword evidence="5" id="KW-0238">DNA-binding</keyword>
<feature type="region of interest" description="Disordered" evidence="8">
    <location>
        <begin position="1"/>
        <end position="28"/>
    </location>
</feature>
<keyword evidence="11" id="KW-1185">Reference proteome</keyword>
<dbReference type="GO" id="GO:0003677">
    <property type="term" value="F:DNA binding"/>
    <property type="evidence" value="ECO:0007669"/>
    <property type="project" value="UniProtKB-KW"/>
</dbReference>
<dbReference type="Pfam" id="PF04542">
    <property type="entry name" value="Sigma70_r2"/>
    <property type="match status" value="1"/>
</dbReference>
<dbReference type="InterPro" id="IPR013249">
    <property type="entry name" value="RNA_pol_sigma70_r4_t2"/>
</dbReference>
<dbReference type="SUPFAM" id="SSF46894">
    <property type="entry name" value="C-terminal effector domain of the bipartite response regulators"/>
    <property type="match status" value="1"/>
</dbReference>
<accession>A0A0K2SL75</accession>
<comment type="function">
    <text evidence="7">Sigma factors are initiation factors that promote the attachment of RNA polymerase to specific initiation sites and are then released. Sigma-S contributes to the protection against external stress, thus playing a role in cellular fitness and survival.</text>
</comment>
<organism evidence="10 11">
    <name type="scientific">Limnochorda pilosa</name>
    <dbReference type="NCBI Taxonomy" id="1555112"/>
    <lineage>
        <taxon>Bacteria</taxon>
        <taxon>Bacillati</taxon>
        <taxon>Bacillota</taxon>
        <taxon>Limnochordia</taxon>
        <taxon>Limnochordales</taxon>
        <taxon>Limnochordaceae</taxon>
        <taxon>Limnochorda</taxon>
    </lineage>
</organism>
<evidence type="ECO:0000256" key="1">
    <source>
        <dbReference type="ARBA" id="ARBA00007788"/>
    </source>
</evidence>
<dbReference type="Gene3D" id="1.10.10.10">
    <property type="entry name" value="Winged helix-like DNA-binding domain superfamily/Winged helix DNA-binding domain"/>
    <property type="match status" value="1"/>
</dbReference>
<dbReference type="InterPro" id="IPR000943">
    <property type="entry name" value="RNA_pol_sigma70"/>
</dbReference>
<dbReference type="GO" id="GO:0006352">
    <property type="term" value="P:DNA-templated transcription initiation"/>
    <property type="evidence" value="ECO:0007669"/>
    <property type="project" value="InterPro"/>
</dbReference>
<dbReference type="KEGG" id="lpil:LIP_1748"/>
<sequence length="220" mass="25473">MSRSSVPLEPPASHPSETRPSKPDYTGMSDEDVVARAQQGEDLATEYLLRKYEKLVYIWTRPYFLQGAEDDDLLQEGMIGLFKAIRDFSPGSSSFWSFAKLCITRNIISAIKGTTRQKHIPLNSYTSLHKPIYDLEGDRTLMEVLTSERADNPETLIIDRERLDYTQRHIKEALSDFEYRVFRLYINGLSYKEMAERLDTHTKSIDNALCRIKHKIEAQF</sequence>
<evidence type="ECO:0000313" key="10">
    <source>
        <dbReference type="EMBL" id="BAS27594.1"/>
    </source>
</evidence>
<gene>
    <name evidence="10" type="ORF">LIP_1748</name>
</gene>
<evidence type="ECO:0000256" key="6">
    <source>
        <dbReference type="ARBA" id="ARBA00023163"/>
    </source>
</evidence>
<protein>
    <recommendedName>
        <fullName evidence="2">RNA polymerase sigma factor SigS</fullName>
    </recommendedName>
</protein>
<dbReference type="AlphaFoldDB" id="A0A0K2SL75"/>
<reference evidence="11" key="1">
    <citation type="submission" date="2015-07" db="EMBL/GenBank/DDBJ databases">
        <title>Complete genome sequence and phylogenetic analysis of Limnochorda pilosa.</title>
        <authorList>
            <person name="Watanabe M."/>
            <person name="Kojima H."/>
            <person name="Fukui M."/>
        </authorList>
    </citation>
    <scope>NUCLEOTIDE SEQUENCE [LARGE SCALE GENOMIC DNA]</scope>
    <source>
        <strain evidence="11">HC45</strain>
    </source>
</reference>
<evidence type="ECO:0000256" key="3">
    <source>
        <dbReference type="ARBA" id="ARBA00023015"/>
    </source>
</evidence>
<dbReference type="Proteomes" id="UP000065807">
    <property type="component" value="Chromosome"/>
</dbReference>
<keyword evidence="3" id="KW-0805">Transcription regulation</keyword>
<dbReference type="InterPro" id="IPR036388">
    <property type="entry name" value="WH-like_DNA-bd_sf"/>
</dbReference>
<evidence type="ECO:0000313" key="11">
    <source>
        <dbReference type="Proteomes" id="UP000065807"/>
    </source>
</evidence>
<dbReference type="SUPFAM" id="SSF88946">
    <property type="entry name" value="Sigma2 domain of RNA polymerase sigma factors"/>
    <property type="match status" value="1"/>
</dbReference>
<dbReference type="NCBIfam" id="NF006148">
    <property type="entry name" value="PRK08295.1-5"/>
    <property type="match status" value="1"/>
</dbReference>
<dbReference type="InterPro" id="IPR014284">
    <property type="entry name" value="RNA_pol_sigma-70_dom"/>
</dbReference>
<evidence type="ECO:0000256" key="7">
    <source>
        <dbReference type="ARBA" id="ARBA00024701"/>
    </source>
</evidence>
<reference evidence="11" key="2">
    <citation type="journal article" date="2016" name="Int. J. Syst. Evol. Microbiol.">
        <title>Complete genome sequence and cell structure of Limnochorda pilosa, a Gram-negative spore-former within the phylum Firmicutes.</title>
        <authorList>
            <person name="Watanabe M."/>
            <person name="Kojima H."/>
            <person name="Fukui M."/>
        </authorList>
    </citation>
    <scope>NUCLEOTIDE SEQUENCE [LARGE SCALE GENOMIC DNA]</scope>
    <source>
        <strain evidence="11">HC45</strain>
    </source>
</reference>
<evidence type="ECO:0000256" key="8">
    <source>
        <dbReference type="SAM" id="MobiDB-lite"/>
    </source>
</evidence>
<dbReference type="RefSeq" id="WP_082726037.1">
    <property type="nucleotide sequence ID" value="NZ_AP014924.1"/>
</dbReference>
<dbReference type="PATRIC" id="fig|1555112.3.peg.1782"/>
<evidence type="ECO:0000259" key="9">
    <source>
        <dbReference type="PROSITE" id="PS00715"/>
    </source>
</evidence>
<dbReference type="InterPro" id="IPR007627">
    <property type="entry name" value="RNA_pol_sigma70_r2"/>
</dbReference>
<dbReference type="InterPro" id="IPR016371">
    <property type="entry name" value="RNA_pol_sigma-H_factor"/>
</dbReference>
<dbReference type="PROSITE" id="PS00715">
    <property type="entry name" value="SIGMA70_1"/>
    <property type="match status" value="1"/>
</dbReference>
<dbReference type="InterPro" id="IPR013325">
    <property type="entry name" value="RNA_pol_sigma_r2"/>
</dbReference>
<keyword evidence="4" id="KW-0731">Sigma factor</keyword>
<dbReference type="NCBIfam" id="NF006145">
    <property type="entry name" value="PRK08295.1-2"/>
    <property type="match status" value="1"/>
</dbReference>
<name>A0A0K2SL75_LIMPI</name>
<dbReference type="PANTHER" id="PTHR30385">
    <property type="entry name" value="SIGMA FACTOR F FLAGELLAR"/>
    <property type="match status" value="1"/>
</dbReference>
<dbReference type="Pfam" id="PF08281">
    <property type="entry name" value="Sigma70_r4_2"/>
    <property type="match status" value="1"/>
</dbReference>
<dbReference type="Gene3D" id="1.20.120.1810">
    <property type="match status" value="1"/>
</dbReference>
<comment type="similarity">
    <text evidence="1">Belongs to the sigma-70 factor family.</text>
</comment>